<sequence>MGALSDRWPFTVARQAVALGMTVHAYTATPKTTPQSRQQNGYIIPGTGDPYGELPTSWNHGTSRDTLRSILSIGLDHLVVAVPLTVETTRLLDEYEIQTLSSHCKNGHKPFIVNISRGKVFNQDALIESLRSGEISGAALDMTDPHPLP</sequence>
<dbReference type="GO" id="GO:0016491">
    <property type="term" value="F:oxidoreductase activity"/>
    <property type="evidence" value="ECO:0007669"/>
    <property type="project" value="UniProtKB-KW"/>
</dbReference>
<gene>
    <name evidence="4" type="ORF">ACN38_g11263</name>
</gene>
<dbReference type="Gene3D" id="3.40.50.720">
    <property type="entry name" value="NAD(P)-binding Rossmann-like Domain"/>
    <property type="match status" value="1"/>
</dbReference>
<dbReference type="PANTHER" id="PTHR43333:SF1">
    <property type="entry name" value="D-ISOMER SPECIFIC 2-HYDROXYACID DEHYDROGENASE NAD-BINDING DOMAIN-CONTAINING PROTEIN"/>
    <property type="match status" value="1"/>
</dbReference>
<dbReference type="EMBL" id="LHQQ01000284">
    <property type="protein sequence ID" value="KOS37929.1"/>
    <property type="molecule type" value="Genomic_DNA"/>
</dbReference>
<dbReference type="GO" id="GO:0051287">
    <property type="term" value="F:NAD binding"/>
    <property type="evidence" value="ECO:0007669"/>
    <property type="project" value="InterPro"/>
</dbReference>
<evidence type="ECO:0000256" key="1">
    <source>
        <dbReference type="ARBA" id="ARBA00023002"/>
    </source>
</evidence>
<dbReference type="InterPro" id="IPR006140">
    <property type="entry name" value="D-isomer_DH_NAD-bd"/>
</dbReference>
<dbReference type="AlphaFoldDB" id="A0A0N0RXN6"/>
<evidence type="ECO:0000313" key="4">
    <source>
        <dbReference type="EMBL" id="KOS37929.1"/>
    </source>
</evidence>
<dbReference type="PANTHER" id="PTHR43333">
    <property type="entry name" value="2-HACID_DH_C DOMAIN-CONTAINING PROTEIN"/>
    <property type="match status" value="1"/>
</dbReference>
<accession>A0A0N0RXN6</accession>
<organism evidence="4 5">
    <name type="scientific">Penicillium nordicum</name>
    <dbReference type="NCBI Taxonomy" id="229535"/>
    <lineage>
        <taxon>Eukaryota</taxon>
        <taxon>Fungi</taxon>
        <taxon>Dikarya</taxon>
        <taxon>Ascomycota</taxon>
        <taxon>Pezizomycotina</taxon>
        <taxon>Eurotiomycetes</taxon>
        <taxon>Eurotiomycetidae</taxon>
        <taxon>Eurotiales</taxon>
        <taxon>Aspergillaceae</taxon>
        <taxon>Penicillium</taxon>
    </lineage>
</organism>
<dbReference type="STRING" id="229535.A0A0N0RXN6"/>
<keyword evidence="1" id="KW-0560">Oxidoreductase</keyword>
<proteinExistence type="predicted"/>
<dbReference type="OrthoDB" id="298012at2759"/>
<name>A0A0N0RXN6_9EURO</name>
<keyword evidence="5" id="KW-1185">Reference proteome</keyword>
<evidence type="ECO:0000256" key="2">
    <source>
        <dbReference type="ARBA" id="ARBA00023027"/>
    </source>
</evidence>
<dbReference type="Proteomes" id="UP000037696">
    <property type="component" value="Unassembled WGS sequence"/>
</dbReference>
<comment type="caution">
    <text evidence="4">The sequence shown here is derived from an EMBL/GenBank/DDBJ whole genome shotgun (WGS) entry which is preliminary data.</text>
</comment>
<dbReference type="SUPFAM" id="SSF51735">
    <property type="entry name" value="NAD(P)-binding Rossmann-fold domains"/>
    <property type="match status" value="1"/>
</dbReference>
<evidence type="ECO:0000313" key="5">
    <source>
        <dbReference type="Proteomes" id="UP000037696"/>
    </source>
</evidence>
<reference evidence="4 5" key="1">
    <citation type="submission" date="2015-08" db="EMBL/GenBank/DDBJ databases">
        <title>Genome sequencing of Penicillium nordicum.</title>
        <authorList>
            <person name="Nguyen H.D."/>
            <person name="Seifert K.A."/>
        </authorList>
    </citation>
    <scope>NUCLEOTIDE SEQUENCE [LARGE SCALE GENOMIC DNA]</scope>
    <source>
        <strain evidence="4 5">DAOMC 185683</strain>
    </source>
</reference>
<feature type="domain" description="D-isomer specific 2-hydroxyacid dehydrogenase NAD-binding" evidence="3">
    <location>
        <begin position="61"/>
        <end position="149"/>
    </location>
</feature>
<dbReference type="Pfam" id="PF02826">
    <property type="entry name" value="2-Hacid_dh_C"/>
    <property type="match status" value="1"/>
</dbReference>
<keyword evidence="2" id="KW-0520">NAD</keyword>
<evidence type="ECO:0000259" key="3">
    <source>
        <dbReference type="Pfam" id="PF02826"/>
    </source>
</evidence>
<protein>
    <recommendedName>
        <fullName evidence="3">D-isomer specific 2-hydroxyacid dehydrogenase NAD-binding domain-containing protein</fullName>
    </recommendedName>
</protein>
<dbReference type="InterPro" id="IPR036291">
    <property type="entry name" value="NAD(P)-bd_dom_sf"/>
</dbReference>